<accession>A0A1T4WC35</accession>
<dbReference type="RefSeq" id="WP_078685277.1">
    <property type="nucleotide sequence ID" value="NZ_FUYA01000006.1"/>
</dbReference>
<dbReference type="InterPro" id="IPR036155">
    <property type="entry name" value="Crypto/Photolyase_N_sf"/>
</dbReference>
<dbReference type="PANTHER" id="PTHR10211">
    <property type="entry name" value="DEOXYRIBODIPYRIMIDINE PHOTOLYASE"/>
    <property type="match status" value="1"/>
</dbReference>
<dbReference type="GO" id="GO:0003904">
    <property type="term" value="F:deoxyribodipyrimidine photo-lyase activity"/>
    <property type="evidence" value="ECO:0007669"/>
    <property type="project" value="UniProtKB-EC"/>
</dbReference>
<evidence type="ECO:0000256" key="13">
    <source>
        <dbReference type="ARBA" id="ARBA00033999"/>
    </source>
</evidence>
<dbReference type="NCBIfam" id="TIGR00591">
    <property type="entry name" value="phr2"/>
    <property type="match status" value="1"/>
</dbReference>
<name>A0A1T4WC35_9BACT</name>
<dbReference type="InterPro" id="IPR052219">
    <property type="entry name" value="Photolyase_Class-2"/>
</dbReference>
<evidence type="ECO:0000256" key="11">
    <source>
        <dbReference type="ARBA" id="ARBA00023239"/>
    </source>
</evidence>
<comment type="cofactor">
    <cofactor evidence="1">
        <name>(6R)-5,10-methylene-5,6,7,8-tetrahydrofolate</name>
        <dbReference type="ChEBI" id="CHEBI:15636"/>
    </cofactor>
</comment>
<dbReference type="Pfam" id="PF00875">
    <property type="entry name" value="DNA_photolyase"/>
    <property type="match status" value="1"/>
</dbReference>
<evidence type="ECO:0000256" key="2">
    <source>
        <dbReference type="ARBA" id="ARBA00001974"/>
    </source>
</evidence>
<dbReference type="PANTHER" id="PTHR10211:SF0">
    <property type="entry name" value="DEOXYRIBODIPYRIMIDINE PHOTO-LYASE"/>
    <property type="match status" value="1"/>
</dbReference>
<evidence type="ECO:0000256" key="4">
    <source>
        <dbReference type="ARBA" id="ARBA00013149"/>
    </source>
</evidence>
<evidence type="ECO:0000256" key="3">
    <source>
        <dbReference type="ARBA" id="ARBA00006409"/>
    </source>
</evidence>
<feature type="domain" description="Photolyase/cryptochrome alpha/beta" evidence="14">
    <location>
        <begin position="20"/>
        <end position="150"/>
    </location>
</feature>
<dbReference type="GO" id="GO:0000719">
    <property type="term" value="P:photoreactive repair"/>
    <property type="evidence" value="ECO:0007669"/>
    <property type="project" value="TreeGrafter"/>
</dbReference>
<protein>
    <recommendedName>
        <fullName evidence="5">Deoxyribodipyrimidine photo-lyase</fullName>
        <ecNumber evidence="4">4.1.99.3</ecNumber>
    </recommendedName>
    <alternativeName>
        <fullName evidence="12">DNA photolyase</fullName>
    </alternativeName>
</protein>
<dbReference type="OrthoDB" id="9772484at2"/>
<dbReference type="InterPro" id="IPR036134">
    <property type="entry name" value="Crypto/Photolyase_FAD-like_sf"/>
</dbReference>
<evidence type="ECO:0000313" key="15">
    <source>
        <dbReference type="EMBL" id="SKA74689.1"/>
    </source>
</evidence>
<dbReference type="InterPro" id="IPR006050">
    <property type="entry name" value="DNA_photolyase_N"/>
</dbReference>
<organism evidence="15 16">
    <name type="scientific">Desulfobaculum bizertense DSM 18034</name>
    <dbReference type="NCBI Taxonomy" id="1121442"/>
    <lineage>
        <taxon>Bacteria</taxon>
        <taxon>Pseudomonadati</taxon>
        <taxon>Thermodesulfobacteriota</taxon>
        <taxon>Desulfovibrionia</taxon>
        <taxon>Desulfovibrionales</taxon>
        <taxon>Desulfovibrionaceae</taxon>
        <taxon>Desulfobaculum</taxon>
    </lineage>
</organism>
<dbReference type="InterPro" id="IPR008148">
    <property type="entry name" value="DNA_photolyase_2"/>
</dbReference>
<evidence type="ECO:0000256" key="1">
    <source>
        <dbReference type="ARBA" id="ARBA00001932"/>
    </source>
</evidence>
<dbReference type="Gene3D" id="1.10.579.10">
    <property type="entry name" value="DNA Cyclobutane Dipyrimidine Photolyase, subunit A, domain 3"/>
    <property type="match status" value="1"/>
</dbReference>
<gene>
    <name evidence="15" type="ORF">SAMN02745702_02000</name>
</gene>
<evidence type="ECO:0000259" key="14">
    <source>
        <dbReference type="PROSITE" id="PS51645"/>
    </source>
</evidence>
<dbReference type="Gene3D" id="3.40.50.620">
    <property type="entry name" value="HUPs"/>
    <property type="match status" value="1"/>
</dbReference>
<keyword evidence="8" id="KW-0274">FAD</keyword>
<dbReference type="AlphaFoldDB" id="A0A1T4WC35"/>
<keyword evidence="6" id="KW-0285">Flavoprotein</keyword>
<dbReference type="Proteomes" id="UP000189733">
    <property type="component" value="Unassembled WGS sequence"/>
</dbReference>
<keyword evidence="9" id="KW-0238">DNA-binding</keyword>
<dbReference type="InterPro" id="IPR014729">
    <property type="entry name" value="Rossmann-like_a/b/a_fold"/>
</dbReference>
<reference evidence="15 16" key="1">
    <citation type="submission" date="2017-02" db="EMBL/GenBank/DDBJ databases">
        <authorList>
            <person name="Peterson S.W."/>
        </authorList>
    </citation>
    <scope>NUCLEOTIDE SEQUENCE [LARGE SCALE GENOMIC DNA]</scope>
    <source>
        <strain evidence="15 16">DSM 18034</strain>
    </source>
</reference>
<keyword evidence="11 15" id="KW-0456">Lyase</keyword>
<evidence type="ECO:0000256" key="10">
    <source>
        <dbReference type="ARBA" id="ARBA00023204"/>
    </source>
</evidence>
<dbReference type="STRING" id="1121442.SAMN02745702_02000"/>
<dbReference type="EC" id="4.1.99.3" evidence="4"/>
<sequence length="457" mass="52399">MYDVHHARVETIREGETGKGPVIYWMSREQRAHDNWALFHAHSLAAQHKRPLGVVFCLAKGFLEATRRQYDFMLRGLEETAQELDNLSIPFTVLKGDAPSVLPGFLNELDVCTLVTDFDPLRIKQEWQKQIASAVSIPIFEVDGHNVVPCRNVSDKQEYAAYTIRPKIHKKLDEFLEPFPKLVPPSHSGLVLPTPDFAALHRWVDVDESVAPVCDVIPGSAAAQERLDDFLAATLPVYEPERNNPTLEGVSRLSPYLHFGQIAPQRVTLDTAEHPGNAAGKEAFLEQLIVRRELTDNFCLHNPQYDSIDGGPEWGLETLLKHEDDHREYSYSREELEQAKTHSPLWNAAQLQMVNTGYMHNYMRMYWAKKILEWTSSPEEAVKIALYLNNRYELDGRDPNGYVGVLWAITGVHDRPWRERDIYGSIRYMNSNGCRRKFKVDTYIKQYGNRPEQCSLL</sequence>
<evidence type="ECO:0000256" key="8">
    <source>
        <dbReference type="ARBA" id="ARBA00022827"/>
    </source>
</evidence>
<comment type="similarity">
    <text evidence="3">Belongs to the DNA photolyase class-2 family.</text>
</comment>
<dbReference type="SUPFAM" id="SSF48173">
    <property type="entry name" value="Cryptochrome/photolyase FAD-binding domain"/>
    <property type="match status" value="1"/>
</dbReference>
<evidence type="ECO:0000256" key="5">
    <source>
        <dbReference type="ARBA" id="ARBA00014046"/>
    </source>
</evidence>
<keyword evidence="7" id="KW-0227">DNA damage</keyword>
<dbReference type="FunFam" id="1.10.579.10:FF:000002">
    <property type="entry name" value="Deoxyribodipyrimidine photolyase"/>
    <property type="match status" value="1"/>
</dbReference>
<comment type="cofactor">
    <cofactor evidence="2">
        <name>FAD</name>
        <dbReference type="ChEBI" id="CHEBI:57692"/>
    </cofactor>
</comment>
<evidence type="ECO:0000256" key="9">
    <source>
        <dbReference type="ARBA" id="ARBA00023125"/>
    </source>
</evidence>
<keyword evidence="16" id="KW-1185">Reference proteome</keyword>
<dbReference type="Gene3D" id="1.25.40.80">
    <property type="match status" value="1"/>
</dbReference>
<evidence type="ECO:0000313" key="16">
    <source>
        <dbReference type="Proteomes" id="UP000189733"/>
    </source>
</evidence>
<keyword evidence="10" id="KW-0234">DNA repair</keyword>
<dbReference type="EMBL" id="FUYA01000006">
    <property type="protein sequence ID" value="SKA74689.1"/>
    <property type="molecule type" value="Genomic_DNA"/>
</dbReference>
<dbReference type="SUPFAM" id="SSF52425">
    <property type="entry name" value="Cryptochrome/photolyase, N-terminal domain"/>
    <property type="match status" value="1"/>
</dbReference>
<evidence type="ECO:0000256" key="7">
    <source>
        <dbReference type="ARBA" id="ARBA00022763"/>
    </source>
</evidence>
<dbReference type="FunFam" id="3.40.50.620:FF:000110">
    <property type="entry name" value="Deoxyribodipyrimidine photolyase"/>
    <property type="match status" value="1"/>
</dbReference>
<proteinExistence type="inferred from homology"/>
<evidence type="ECO:0000256" key="6">
    <source>
        <dbReference type="ARBA" id="ARBA00022630"/>
    </source>
</evidence>
<comment type="catalytic activity">
    <reaction evidence="13">
        <text>cyclobutadipyrimidine (in DNA) = 2 pyrimidine residues (in DNA).</text>
        <dbReference type="EC" id="4.1.99.3"/>
    </reaction>
</comment>
<dbReference type="PROSITE" id="PS51645">
    <property type="entry name" value="PHR_CRY_ALPHA_BETA"/>
    <property type="match status" value="1"/>
</dbReference>
<evidence type="ECO:0000256" key="12">
    <source>
        <dbReference type="ARBA" id="ARBA00031671"/>
    </source>
</evidence>
<dbReference type="GO" id="GO:0003677">
    <property type="term" value="F:DNA binding"/>
    <property type="evidence" value="ECO:0007669"/>
    <property type="project" value="UniProtKB-KW"/>
</dbReference>